<dbReference type="PROSITE" id="PS50850">
    <property type="entry name" value="MFS"/>
    <property type="match status" value="1"/>
</dbReference>
<dbReference type="GO" id="GO:0022857">
    <property type="term" value="F:transmembrane transporter activity"/>
    <property type="evidence" value="ECO:0007669"/>
    <property type="project" value="InterPro"/>
</dbReference>
<comment type="subcellular location">
    <subcellularLocation>
        <location evidence="1">Membrane</location>
        <topology evidence="1">Multi-pass membrane protein</topology>
    </subcellularLocation>
</comment>
<comment type="caution">
    <text evidence="6">The sequence shown here is derived from an EMBL/GenBank/DDBJ whole genome shotgun (WGS) entry which is preliminary data.</text>
</comment>
<dbReference type="PANTHER" id="PTHR11360:SF130">
    <property type="entry name" value="MAJOR FACILITATOR SUPERFAMILY (MFS) PROFILE DOMAIN-CONTAINING PROTEIN-RELATED"/>
    <property type="match status" value="1"/>
</dbReference>
<dbReference type="SUPFAM" id="SSF103473">
    <property type="entry name" value="MFS general substrate transporter"/>
    <property type="match status" value="1"/>
</dbReference>
<keyword evidence="4" id="KW-0472">Membrane</keyword>
<dbReference type="InterPro" id="IPR020846">
    <property type="entry name" value="MFS_dom"/>
</dbReference>
<name>A0A5N5DCU1_9PEZI</name>
<feature type="region of interest" description="Disordered" evidence="3">
    <location>
        <begin position="1"/>
        <end position="52"/>
    </location>
</feature>
<evidence type="ECO:0000313" key="6">
    <source>
        <dbReference type="EMBL" id="KAB2575531.1"/>
    </source>
</evidence>
<accession>A0A5N5DCU1</accession>
<feature type="transmembrane region" description="Helical" evidence="4">
    <location>
        <begin position="361"/>
        <end position="386"/>
    </location>
</feature>
<keyword evidence="7" id="KW-1185">Reference proteome</keyword>
<dbReference type="GO" id="GO:0016020">
    <property type="term" value="C:membrane"/>
    <property type="evidence" value="ECO:0007669"/>
    <property type="project" value="UniProtKB-SubCell"/>
</dbReference>
<dbReference type="Gene3D" id="1.20.1250.20">
    <property type="entry name" value="MFS general substrate transporter like domains"/>
    <property type="match status" value="1"/>
</dbReference>
<proteinExistence type="inferred from homology"/>
<organism evidence="6 7">
    <name type="scientific">Lasiodiplodia theobromae</name>
    <dbReference type="NCBI Taxonomy" id="45133"/>
    <lineage>
        <taxon>Eukaryota</taxon>
        <taxon>Fungi</taxon>
        <taxon>Dikarya</taxon>
        <taxon>Ascomycota</taxon>
        <taxon>Pezizomycotina</taxon>
        <taxon>Dothideomycetes</taxon>
        <taxon>Dothideomycetes incertae sedis</taxon>
        <taxon>Botryosphaeriales</taxon>
        <taxon>Botryosphaeriaceae</taxon>
        <taxon>Lasiodiplodia</taxon>
    </lineage>
</organism>
<dbReference type="Proteomes" id="UP000325902">
    <property type="component" value="Unassembled WGS sequence"/>
</dbReference>
<keyword evidence="4" id="KW-0812">Transmembrane</keyword>
<dbReference type="InterPro" id="IPR050327">
    <property type="entry name" value="Proton-linked_MCT"/>
</dbReference>
<evidence type="ECO:0000256" key="1">
    <source>
        <dbReference type="ARBA" id="ARBA00004141"/>
    </source>
</evidence>
<feature type="transmembrane region" description="Helical" evidence="4">
    <location>
        <begin position="310"/>
        <end position="328"/>
    </location>
</feature>
<reference evidence="6 7" key="1">
    <citation type="journal article" date="2019" name="Sci. Rep.">
        <title>A multi-omics analysis of the grapevine pathogen Lasiodiplodia theobromae reveals that temperature affects the expression of virulence- and pathogenicity-related genes.</title>
        <authorList>
            <person name="Felix C."/>
            <person name="Meneses R."/>
            <person name="Goncalves M.F.M."/>
            <person name="Tilleman L."/>
            <person name="Duarte A.S."/>
            <person name="Jorrin-Novo J.V."/>
            <person name="Van de Peer Y."/>
            <person name="Deforce D."/>
            <person name="Van Nieuwerburgh F."/>
            <person name="Esteves A.C."/>
            <person name="Alves A."/>
        </authorList>
    </citation>
    <scope>NUCLEOTIDE SEQUENCE [LARGE SCALE GENOMIC DNA]</scope>
    <source>
        <strain evidence="6 7">LA-SOL3</strain>
    </source>
</reference>
<dbReference type="AlphaFoldDB" id="A0A5N5DCU1"/>
<feature type="transmembrane region" description="Helical" evidence="4">
    <location>
        <begin position="211"/>
        <end position="231"/>
    </location>
</feature>
<evidence type="ECO:0000313" key="7">
    <source>
        <dbReference type="Proteomes" id="UP000325902"/>
    </source>
</evidence>
<feature type="transmembrane region" description="Helical" evidence="4">
    <location>
        <begin position="144"/>
        <end position="167"/>
    </location>
</feature>
<feature type="domain" description="Major facilitator superfamily (MFS) profile" evidence="5">
    <location>
        <begin position="361"/>
        <end position="460"/>
    </location>
</feature>
<dbReference type="InterPro" id="IPR011701">
    <property type="entry name" value="MFS"/>
</dbReference>
<comment type="similarity">
    <text evidence="2">Belongs to the major facilitator superfamily. Monocarboxylate porter (TC 2.A.1.13) family.</text>
</comment>
<dbReference type="OrthoDB" id="6499973at2759"/>
<keyword evidence="4" id="KW-1133">Transmembrane helix</keyword>
<feature type="transmembrane region" description="Helical" evidence="4">
    <location>
        <begin position="270"/>
        <end position="290"/>
    </location>
</feature>
<feature type="transmembrane region" description="Helical" evidence="4">
    <location>
        <begin position="179"/>
        <end position="199"/>
    </location>
</feature>
<dbReference type="Pfam" id="PF07690">
    <property type="entry name" value="MFS_1"/>
    <property type="match status" value="1"/>
</dbReference>
<feature type="transmembrane region" description="Helical" evidence="4">
    <location>
        <begin position="118"/>
        <end position="138"/>
    </location>
</feature>
<feature type="transmembrane region" description="Helical" evidence="4">
    <location>
        <begin position="335"/>
        <end position="355"/>
    </location>
</feature>
<dbReference type="EMBL" id="VCHE01000032">
    <property type="protein sequence ID" value="KAB2575531.1"/>
    <property type="molecule type" value="Genomic_DNA"/>
</dbReference>
<evidence type="ECO:0000256" key="2">
    <source>
        <dbReference type="ARBA" id="ARBA00006727"/>
    </source>
</evidence>
<dbReference type="PANTHER" id="PTHR11360">
    <property type="entry name" value="MONOCARBOXYLATE TRANSPORTER"/>
    <property type="match status" value="1"/>
</dbReference>
<protein>
    <submittedName>
        <fullName evidence="6">Aspyridones efflux protein apdF</fullName>
    </submittedName>
</protein>
<gene>
    <name evidence="6" type="primary">apdF_12</name>
    <name evidence="6" type="ORF">DBV05_g5885</name>
</gene>
<evidence type="ECO:0000256" key="3">
    <source>
        <dbReference type="SAM" id="MobiDB-lite"/>
    </source>
</evidence>
<feature type="transmembrane region" description="Helical" evidence="4">
    <location>
        <begin position="398"/>
        <end position="419"/>
    </location>
</feature>
<feature type="transmembrane region" description="Helical" evidence="4">
    <location>
        <begin position="431"/>
        <end position="450"/>
    </location>
</feature>
<feature type="compositionally biased region" description="Pro residues" evidence="3">
    <location>
        <begin position="39"/>
        <end position="49"/>
    </location>
</feature>
<evidence type="ECO:0000259" key="5">
    <source>
        <dbReference type="PROSITE" id="PS50850"/>
    </source>
</evidence>
<sequence>MAADIEKPPPQHNPTTTTTNNATTPPPSPPLSLAAADHAPPPSPPPPPDGGLRAWTQVLAGHLCVFNTFGQINSFGIFQAYYTSHLPLPPSTISWIGTLQILLIYGLATFSGRALDAGFLRCTLALGTALQLLGIFATSGASTYWQLLLAQGVCQGLGMGLVFCPAVANAATFFERRRVVAVSCVACGGATGGMVFPAIAQTLLGRVGFAWTVRVMGFVVAGNGAVVLALARARGDGEEEDGEGEGKERGKKKKERAPLIEWAAFRETPYSLYCVSMFFAFWGIWIAYYYVRAYARDILHLSDRSSFNLILLINGVGVPGRLVPALLADRFFGPVNVFIPVILLAGLCLFCWHAVASSAGMTAFVVFYGFFGAGTQSLLQAALASLNTDVKKAGVRIGMGFSVVGLASLTGSPIGGALIERRGGDYLYAQMFAGATMVLGSLILVAARVAKTGFVLRARM</sequence>
<dbReference type="InterPro" id="IPR036259">
    <property type="entry name" value="MFS_trans_sf"/>
</dbReference>
<feature type="compositionally biased region" description="Low complexity" evidence="3">
    <location>
        <begin position="13"/>
        <end position="23"/>
    </location>
</feature>
<evidence type="ECO:0000256" key="4">
    <source>
        <dbReference type="SAM" id="Phobius"/>
    </source>
</evidence>
<feature type="transmembrane region" description="Helical" evidence="4">
    <location>
        <begin position="92"/>
        <end position="111"/>
    </location>
</feature>